<dbReference type="OrthoDB" id="9791872at2"/>
<dbReference type="PANTHER" id="PTHR35342:SF5">
    <property type="entry name" value="TRICARBOXYLIC TRANSPORT PROTEIN"/>
    <property type="match status" value="1"/>
</dbReference>
<proteinExistence type="predicted"/>
<feature type="transmembrane region" description="Helical" evidence="1">
    <location>
        <begin position="356"/>
        <end position="383"/>
    </location>
</feature>
<accession>A0A2U2CJ55</accession>
<dbReference type="PANTHER" id="PTHR35342">
    <property type="entry name" value="TRICARBOXYLIC TRANSPORT PROTEIN"/>
    <property type="match status" value="1"/>
</dbReference>
<feature type="transmembrane region" description="Helical" evidence="1">
    <location>
        <begin position="390"/>
        <end position="409"/>
    </location>
</feature>
<keyword evidence="1" id="KW-0472">Membrane</keyword>
<comment type="caution">
    <text evidence="3">The sequence shown here is derived from an EMBL/GenBank/DDBJ whole genome shotgun (WGS) entry which is preliminary data.</text>
</comment>
<keyword evidence="4" id="KW-1185">Reference proteome</keyword>
<dbReference type="InterPro" id="IPR002823">
    <property type="entry name" value="DUF112_TM"/>
</dbReference>
<feature type="transmembrane region" description="Helical" evidence="1">
    <location>
        <begin position="323"/>
        <end position="344"/>
    </location>
</feature>
<evidence type="ECO:0000256" key="1">
    <source>
        <dbReference type="SAM" id="Phobius"/>
    </source>
</evidence>
<evidence type="ECO:0000313" key="4">
    <source>
        <dbReference type="Proteomes" id="UP000244940"/>
    </source>
</evidence>
<feature type="domain" description="DUF112" evidence="2">
    <location>
        <begin position="20"/>
        <end position="440"/>
    </location>
</feature>
<sequence length="508" mass="53564">MEILNGLSLGLSVAFSVSTLFYCFAGVAVGTLVGVLPGLGGLATIAMLMPLTYHVAAVDALVMLSGIYYGAAYGGSTASILLNLPGTANTAVTCLDGYPMTKQGRAGVALFMTTIASFVGAFIGLVALVGFAPYLLAAARSFSSQEYFSLMVLGLIAASVLSTSSPLKGLAMVTLGLILGLVGTDITSGTNRFTFGSLRLYDGLNLVALAMGMFGVPELIANAGRVRSNIVDSKSITWRSMWPTRDDWKRSTNPMLRGTGIGAVLGALPGTGGLLASFMSYAVEKRLAKDPSRFGNGAIEGIAGPEAANNAAIQTAFIPTLTLGIPGDAVMALMMAAMIIQGIVPGPGLMTQQPDLFWGVCVSFLIGNIMLLILNIPLIGVWVKILAVPYWMLFPAVVIFICVGVYSINYSTFDVFWVMIFGFLGYLLAVLKFEVAPLLLGFILGPLMEEHLRRSMLLSRGSFSTFVERPISASFLAAAALILLWLAYASLRGRARARAAKQHAALSE</sequence>
<feature type="transmembrane region" description="Helical" evidence="1">
    <location>
        <begin position="261"/>
        <end position="283"/>
    </location>
</feature>
<gene>
    <name evidence="3" type="ORF">C4N9_00135</name>
</gene>
<feature type="transmembrane region" description="Helical" evidence="1">
    <location>
        <begin position="466"/>
        <end position="488"/>
    </location>
</feature>
<dbReference type="Proteomes" id="UP000244940">
    <property type="component" value="Unassembled WGS sequence"/>
</dbReference>
<dbReference type="AlphaFoldDB" id="A0A2U2CJ55"/>
<feature type="transmembrane region" description="Helical" evidence="1">
    <location>
        <begin position="415"/>
        <end position="445"/>
    </location>
</feature>
<evidence type="ECO:0000313" key="3">
    <source>
        <dbReference type="EMBL" id="PWE31923.1"/>
    </source>
</evidence>
<keyword evidence="1" id="KW-0812">Transmembrane</keyword>
<evidence type="ECO:0000259" key="2">
    <source>
        <dbReference type="Pfam" id="PF01970"/>
    </source>
</evidence>
<feature type="transmembrane region" description="Helical" evidence="1">
    <location>
        <begin position="12"/>
        <end position="39"/>
    </location>
</feature>
<name>A0A2U2CJ55_9RHOB</name>
<dbReference type="Pfam" id="PF01970">
    <property type="entry name" value="TctA"/>
    <property type="match status" value="1"/>
</dbReference>
<feature type="transmembrane region" description="Helical" evidence="1">
    <location>
        <begin position="147"/>
        <end position="164"/>
    </location>
</feature>
<keyword evidence="1" id="KW-1133">Transmembrane helix</keyword>
<feature type="transmembrane region" description="Helical" evidence="1">
    <location>
        <begin position="51"/>
        <end position="71"/>
    </location>
</feature>
<feature type="transmembrane region" description="Helical" evidence="1">
    <location>
        <begin position="108"/>
        <end position="135"/>
    </location>
</feature>
<reference evidence="3 4" key="1">
    <citation type="submission" date="2018-05" db="EMBL/GenBank/DDBJ databases">
        <title>Pararhodobacter marina sp. nov., isolated from deep-sea water of the Indian Ocean.</title>
        <authorList>
            <person name="Lai Q.Sr."/>
            <person name="Liu X."/>
            <person name="Shao Z."/>
        </authorList>
    </citation>
    <scope>NUCLEOTIDE SEQUENCE [LARGE SCALE GENOMIC DNA]</scope>
    <source>
        <strain evidence="3 4">CIC4N-9</strain>
    </source>
</reference>
<protein>
    <recommendedName>
        <fullName evidence="2">DUF112 domain-containing protein</fullName>
    </recommendedName>
</protein>
<dbReference type="EMBL" id="QEYD01000001">
    <property type="protein sequence ID" value="PWE31923.1"/>
    <property type="molecule type" value="Genomic_DNA"/>
</dbReference>
<feature type="transmembrane region" description="Helical" evidence="1">
    <location>
        <begin position="200"/>
        <end position="220"/>
    </location>
</feature>
<organism evidence="3 4">
    <name type="scientific">Pararhodobacter marinus</name>
    <dbReference type="NCBI Taxonomy" id="2184063"/>
    <lineage>
        <taxon>Bacteria</taxon>
        <taxon>Pseudomonadati</taxon>
        <taxon>Pseudomonadota</taxon>
        <taxon>Alphaproteobacteria</taxon>
        <taxon>Rhodobacterales</taxon>
        <taxon>Paracoccaceae</taxon>
        <taxon>Pararhodobacter</taxon>
    </lineage>
</organism>